<accession>A0A4Z0CAH9</accession>
<dbReference type="RefSeq" id="WP_135248661.1">
    <property type="nucleotide sequence ID" value="NZ_SMLK01000001.1"/>
</dbReference>
<keyword evidence="1" id="KW-0472">Membrane</keyword>
<reference evidence="2 3" key="1">
    <citation type="submission" date="2019-03" db="EMBL/GenBank/DDBJ databases">
        <title>Ramlibacter sp. 18x22-1, whole genome shotgun sequence.</title>
        <authorList>
            <person name="Zhang X."/>
            <person name="Feng G."/>
            <person name="Zhu H."/>
        </authorList>
    </citation>
    <scope>NUCLEOTIDE SEQUENCE [LARGE SCALE GENOMIC DNA]</scope>
    <source>
        <strain evidence="2 3">18x22-1</strain>
    </source>
</reference>
<dbReference type="OrthoDB" id="8908971at2"/>
<dbReference type="AlphaFoldDB" id="A0A4Z0CAH9"/>
<dbReference type="EMBL" id="SMLK01000001">
    <property type="protein sequence ID" value="TFZ08667.1"/>
    <property type="molecule type" value="Genomic_DNA"/>
</dbReference>
<sequence length="216" mass="23456">MEEPLFHVLLQGQQVGPYDRRTIVGMRIKKALTSEHELVGTDGSRLTVADLIRRAPAEPFSPQRTSAHSIVQATYPGSLAGVHGAGMPIPAFRGEVEIRVQPDVLRIAGRHREGLGWKDSRVKLPVQDIAETKVQGSEVELGVRHEGRPALQRVRLELFTPQAAGELVAWLPNARAPQAASTSRAVGAPPMMWASVAGVTLAVFIVIGVMLARRVY</sequence>
<keyword evidence="1" id="KW-0812">Transmembrane</keyword>
<keyword evidence="1" id="KW-1133">Transmembrane helix</keyword>
<organism evidence="2 3">
    <name type="scientific">Ramlibacter humi</name>
    <dbReference type="NCBI Taxonomy" id="2530451"/>
    <lineage>
        <taxon>Bacteria</taxon>
        <taxon>Pseudomonadati</taxon>
        <taxon>Pseudomonadota</taxon>
        <taxon>Betaproteobacteria</taxon>
        <taxon>Burkholderiales</taxon>
        <taxon>Comamonadaceae</taxon>
        <taxon>Ramlibacter</taxon>
    </lineage>
</organism>
<comment type="caution">
    <text evidence="2">The sequence shown here is derived from an EMBL/GenBank/DDBJ whole genome shotgun (WGS) entry which is preliminary data.</text>
</comment>
<feature type="transmembrane region" description="Helical" evidence="1">
    <location>
        <begin position="191"/>
        <end position="212"/>
    </location>
</feature>
<evidence type="ECO:0000256" key="1">
    <source>
        <dbReference type="SAM" id="Phobius"/>
    </source>
</evidence>
<proteinExistence type="predicted"/>
<protein>
    <submittedName>
        <fullName evidence="2">Uncharacterized protein</fullName>
    </submittedName>
</protein>
<name>A0A4Z0CAH9_9BURK</name>
<gene>
    <name evidence="2" type="ORF">EZ216_05800</name>
</gene>
<keyword evidence="3" id="KW-1185">Reference proteome</keyword>
<evidence type="ECO:0000313" key="2">
    <source>
        <dbReference type="EMBL" id="TFZ08667.1"/>
    </source>
</evidence>
<evidence type="ECO:0000313" key="3">
    <source>
        <dbReference type="Proteomes" id="UP000297839"/>
    </source>
</evidence>
<dbReference type="Proteomes" id="UP000297839">
    <property type="component" value="Unassembled WGS sequence"/>
</dbReference>